<dbReference type="AlphaFoldDB" id="A0A175VS71"/>
<dbReference type="PANTHER" id="PTHR33112">
    <property type="entry name" value="DOMAIN PROTEIN, PUTATIVE-RELATED"/>
    <property type="match status" value="1"/>
</dbReference>
<dbReference type="InterPro" id="IPR010730">
    <property type="entry name" value="HET"/>
</dbReference>
<evidence type="ECO:0000313" key="2">
    <source>
        <dbReference type="EMBL" id="KXX74358.1"/>
    </source>
</evidence>
<sequence length="756" mass="84203">MSTIGDTLCGLCAALDIHGAIQRLSSQENDALSLLSEWHGTLATVDESSSSCALCEAIMKGWQWSREVVVDRAIRDAMFNPQDPPPGLDDPVSQIPTYRTRSKITFEIVRCARTVGDGRKRQSSLFLRVRCGSPAIASFDVLGPVTAELRIVWKGLDDGTSAALHTDAPISADPLSQHSLDVVRGWLDTCENTHGPACAPPARGWMPTRLLEVVPGGSRIYLRESRTLRSTEDFRFVALSHCWGQDGAPFTTTRRMLSLRMQSIDVAELPRTFRDSVTLVGRLGLRYLWIDSLCIIQDDADDWARESAQMANVYRNAHLVLNGANSPADTMGFLHPRNTPGMVRLPSTSMDRQQLGLQLLPAEGRRWHDPAGPDNLIKEPVSARAWCLQERYLPVRSLQYGTHQAFWECERMRASEDGDVISQDGSYLKRLCLTGNVRDSVFARPHRDPYHEGQQNVNWVSWYRMIEDYTARSVTKPTDRLPALSGLAQAITKETGGEYMAGLWKSGLLEGLIWCKAQAGEALVAAPEYVAPSWSWASVTGSVQFPIYSWYTRRARWKARMADFESLAEYVGHSTVARDADSYGRLKSGHLTLKAPLLPVLSIRPRQSAVPVLRDLFGQTPARSGVADIVVRMKALSGYIWMEGSLDNTEATRMDRARLSVVFLTRLPHVLEEGFIDHRFGLILEELGSGHYRRVGVVDGVILKKSILAMLISGDGMFSIVGYPRPGEDRDIDEDRGDNDLASDPFELDKVEITIY</sequence>
<dbReference type="PANTHER" id="PTHR33112:SF16">
    <property type="entry name" value="HETEROKARYON INCOMPATIBILITY DOMAIN-CONTAINING PROTEIN"/>
    <property type="match status" value="1"/>
</dbReference>
<dbReference type="EMBL" id="LCTW02000361">
    <property type="protein sequence ID" value="KXX74358.1"/>
    <property type="molecule type" value="Genomic_DNA"/>
</dbReference>
<dbReference type="STRING" id="100816.A0A175VS71"/>
<proteinExistence type="predicted"/>
<dbReference type="Proteomes" id="UP000078237">
    <property type="component" value="Unassembled WGS sequence"/>
</dbReference>
<dbReference type="Pfam" id="PF06985">
    <property type="entry name" value="HET"/>
    <property type="match status" value="1"/>
</dbReference>
<evidence type="ECO:0000313" key="3">
    <source>
        <dbReference type="Proteomes" id="UP000078237"/>
    </source>
</evidence>
<dbReference type="OrthoDB" id="47007at2759"/>
<gene>
    <name evidence="2" type="ORF">MMYC01_208370</name>
</gene>
<comment type="caution">
    <text evidence="2">The sequence shown here is derived from an EMBL/GenBank/DDBJ whole genome shotgun (WGS) entry which is preliminary data.</text>
</comment>
<protein>
    <recommendedName>
        <fullName evidence="1">Heterokaryon incompatibility domain-containing protein</fullName>
    </recommendedName>
</protein>
<feature type="domain" description="Heterokaryon incompatibility" evidence="1">
    <location>
        <begin position="236"/>
        <end position="390"/>
    </location>
</feature>
<keyword evidence="3" id="KW-1185">Reference proteome</keyword>
<evidence type="ECO:0000259" key="1">
    <source>
        <dbReference type="Pfam" id="PF06985"/>
    </source>
</evidence>
<name>A0A175VS71_9PEZI</name>
<organism evidence="2 3">
    <name type="scientific">Madurella mycetomatis</name>
    <dbReference type="NCBI Taxonomy" id="100816"/>
    <lineage>
        <taxon>Eukaryota</taxon>
        <taxon>Fungi</taxon>
        <taxon>Dikarya</taxon>
        <taxon>Ascomycota</taxon>
        <taxon>Pezizomycotina</taxon>
        <taxon>Sordariomycetes</taxon>
        <taxon>Sordariomycetidae</taxon>
        <taxon>Sordariales</taxon>
        <taxon>Sordariales incertae sedis</taxon>
        <taxon>Madurella</taxon>
    </lineage>
</organism>
<accession>A0A175VS71</accession>
<reference evidence="2 3" key="1">
    <citation type="journal article" date="2016" name="Genome Announc.">
        <title>Genome Sequence of Madurella mycetomatis mm55, Isolated from a Human Mycetoma Case in Sudan.</title>
        <authorList>
            <person name="Smit S."/>
            <person name="Derks M.F."/>
            <person name="Bervoets S."/>
            <person name="Fahal A."/>
            <person name="van Leeuwen W."/>
            <person name="van Belkum A."/>
            <person name="van de Sande W.W."/>
        </authorList>
    </citation>
    <scope>NUCLEOTIDE SEQUENCE [LARGE SCALE GENOMIC DNA]</scope>
    <source>
        <strain evidence="3">mm55</strain>
    </source>
</reference>
<dbReference type="VEuPathDB" id="FungiDB:MMYC01_208370"/>